<feature type="non-terminal residue" evidence="2">
    <location>
        <position position="54"/>
    </location>
</feature>
<organism evidence="2 3">
    <name type="scientific">Trifolium medium</name>
    <dbReference type="NCBI Taxonomy" id="97028"/>
    <lineage>
        <taxon>Eukaryota</taxon>
        <taxon>Viridiplantae</taxon>
        <taxon>Streptophyta</taxon>
        <taxon>Embryophyta</taxon>
        <taxon>Tracheophyta</taxon>
        <taxon>Spermatophyta</taxon>
        <taxon>Magnoliopsida</taxon>
        <taxon>eudicotyledons</taxon>
        <taxon>Gunneridae</taxon>
        <taxon>Pentapetalae</taxon>
        <taxon>rosids</taxon>
        <taxon>fabids</taxon>
        <taxon>Fabales</taxon>
        <taxon>Fabaceae</taxon>
        <taxon>Papilionoideae</taxon>
        <taxon>50 kb inversion clade</taxon>
        <taxon>NPAAA clade</taxon>
        <taxon>Hologalegina</taxon>
        <taxon>IRL clade</taxon>
        <taxon>Trifolieae</taxon>
        <taxon>Trifolium</taxon>
    </lineage>
</organism>
<accession>A0A392VUB6</accession>
<evidence type="ECO:0000256" key="1">
    <source>
        <dbReference type="SAM" id="MobiDB-lite"/>
    </source>
</evidence>
<dbReference type="EMBL" id="LXQA011261264">
    <property type="protein sequence ID" value="MCI91049.1"/>
    <property type="molecule type" value="Genomic_DNA"/>
</dbReference>
<evidence type="ECO:0000313" key="3">
    <source>
        <dbReference type="Proteomes" id="UP000265520"/>
    </source>
</evidence>
<feature type="compositionally biased region" description="Pro residues" evidence="1">
    <location>
        <begin position="1"/>
        <end position="11"/>
    </location>
</feature>
<protein>
    <submittedName>
        <fullName evidence="2">Uncharacterized protein</fullName>
    </submittedName>
</protein>
<evidence type="ECO:0000313" key="2">
    <source>
        <dbReference type="EMBL" id="MCI91049.1"/>
    </source>
</evidence>
<dbReference type="AlphaFoldDB" id="A0A392VUB6"/>
<name>A0A392VUB6_9FABA</name>
<keyword evidence="3" id="KW-1185">Reference proteome</keyword>
<dbReference type="Proteomes" id="UP000265520">
    <property type="component" value="Unassembled WGS sequence"/>
</dbReference>
<feature type="region of interest" description="Disordered" evidence="1">
    <location>
        <begin position="1"/>
        <end position="25"/>
    </location>
</feature>
<sequence length="54" mass="5980">MVELPPPPPPWRTLGDYGRGANGGQELREFQPVNPVAFDIKSSVLKALKENKFS</sequence>
<comment type="caution">
    <text evidence="2">The sequence shown here is derived from an EMBL/GenBank/DDBJ whole genome shotgun (WGS) entry which is preliminary data.</text>
</comment>
<reference evidence="2 3" key="1">
    <citation type="journal article" date="2018" name="Front. Plant Sci.">
        <title>Red Clover (Trifolium pratense) and Zigzag Clover (T. medium) - A Picture of Genomic Similarities and Differences.</title>
        <authorList>
            <person name="Dluhosova J."/>
            <person name="Istvanek J."/>
            <person name="Nedelnik J."/>
            <person name="Repkova J."/>
        </authorList>
    </citation>
    <scope>NUCLEOTIDE SEQUENCE [LARGE SCALE GENOMIC DNA]</scope>
    <source>
        <strain evidence="3">cv. 10/8</strain>
        <tissue evidence="2">Leaf</tissue>
    </source>
</reference>
<proteinExistence type="predicted"/>